<dbReference type="AlphaFoldDB" id="A0A4Z1P100"/>
<accession>A0A4Z1P100</accession>
<comment type="caution">
    <text evidence="1">The sequence shown here is derived from an EMBL/GenBank/DDBJ whole genome shotgun (WGS) entry which is preliminary data.</text>
</comment>
<keyword evidence="2" id="KW-1185">Reference proteome</keyword>
<reference evidence="1 2" key="1">
    <citation type="submission" date="2019-04" db="EMBL/GenBank/DDBJ databases">
        <title>High contiguity whole genome sequence and gene annotation resource for two Venturia nashicola isolates.</title>
        <authorList>
            <person name="Prokchorchik M."/>
            <person name="Won K."/>
            <person name="Lee Y."/>
            <person name="Choi E.D."/>
            <person name="Segonzac C."/>
            <person name="Sohn K.H."/>
        </authorList>
    </citation>
    <scope>NUCLEOTIDE SEQUENCE [LARGE SCALE GENOMIC DNA]</scope>
    <source>
        <strain evidence="1 2">PRI2</strain>
    </source>
</reference>
<evidence type="ECO:0000313" key="2">
    <source>
        <dbReference type="Proteomes" id="UP000298493"/>
    </source>
</evidence>
<gene>
    <name evidence="1" type="ORF">E6O75_ATG04805</name>
</gene>
<proteinExistence type="predicted"/>
<name>A0A4Z1P100_9PEZI</name>
<evidence type="ECO:0000313" key="1">
    <source>
        <dbReference type="EMBL" id="TID21410.1"/>
    </source>
</evidence>
<organism evidence="1 2">
    <name type="scientific">Venturia nashicola</name>
    <dbReference type="NCBI Taxonomy" id="86259"/>
    <lineage>
        <taxon>Eukaryota</taxon>
        <taxon>Fungi</taxon>
        <taxon>Dikarya</taxon>
        <taxon>Ascomycota</taxon>
        <taxon>Pezizomycotina</taxon>
        <taxon>Dothideomycetes</taxon>
        <taxon>Pleosporomycetidae</taxon>
        <taxon>Venturiales</taxon>
        <taxon>Venturiaceae</taxon>
        <taxon>Venturia</taxon>
    </lineage>
</organism>
<dbReference type="Proteomes" id="UP000298493">
    <property type="component" value="Unassembled WGS sequence"/>
</dbReference>
<sequence>MHKIILKPPNNPLQLLHLHLTLPQQILENNNLHTRSTSSTLNFLLFLSNIKLALDNFVLTMNNLQLANFNGRLSVRKSQILITADYVPRFLQGGYKDCGVRRSEDLLLRQALRRSVSPNIDIVPGWSQNLVSENRFFGLRESDTERLHLFYSMGSVRFEVVVQISGFSKLFAKHGVFGLQLLDRIFEVVQVLLGFNLQNFNLVASFLEAKFEAGNLTSRRLSNIMFLSP</sequence>
<protein>
    <submittedName>
        <fullName evidence="1">Uncharacterized protein</fullName>
    </submittedName>
</protein>
<dbReference type="EMBL" id="SNSC02000009">
    <property type="protein sequence ID" value="TID21410.1"/>
    <property type="molecule type" value="Genomic_DNA"/>
</dbReference>